<accession>A0ABU0IFJ0</accession>
<dbReference type="Proteomes" id="UP001235269">
    <property type="component" value="Unassembled WGS sequence"/>
</dbReference>
<keyword evidence="3" id="KW-1185">Reference proteome</keyword>
<dbReference type="RefSeq" id="WP_307158178.1">
    <property type="nucleotide sequence ID" value="NZ_JAUSWH010000006.1"/>
</dbReference>
<dbReference type="PANTHER" id="PTHR39327:SF1">
    <property type="entry name" value="BLR5470 PROTEIN"/>
    <property type="match status" value="1"/>
</dbReference>
<name>A0ABU0IFJ0_9HYPH</name>
<dbReference type="InterPro" id="IPR010319">
    <property type="entry name" value="Transglutaminase-like_Cys_pept"/>
</dbReference>
<evidence type="ECO:0000256" key="1">
    <source>
        <dbReference type="SAM" id="SignalP"/>
    </source>
</evidence>
<dbReference type="Gene3D" id="3.10.620.30">
    <property type="match status" value="1"/>
</dbReference>
<feature type="signal peptide" evidence="1">
    <location>
        <begin position="1"/>
        <end position="26"/>
    </location>
</feature>
<organism evidence="2 3">
    <name type="scientific">Rhizobium paknamense</name>
    <dbReference type="NCBI Taxonomy" id="1206817"/>
    <lineage>
        <taxon>Bacteria</taxon>
        <taxon>Pseudomonadati</taxon>
        <taxon>Pseudomonadota</taxon>
        <taxon>Alphaproteobacteria</taxon>
        <taxon>Hyphomicrobiales</taxon>
        <taxon>Rhizobiaceae</taxon>
        <taxon>Rhizobium/Agrobacterium group</taxon>
        <taxon>Rhizobium</taxon>
    </lineage>
</organism>
<keyword evidence="1" id="KW-0732">Signal</keyword>
<proteinExistence type="predicted"/>
<dbReference type="PANTHER" id="PTHR39327">
    <property type="match status" value="1"/>
</dbReference>
<protein>
    <submittedName>
        <fullName evidence="2">Transglutaminase-like cysteine proteinase</fullName>
    </submittedName>
</protein>
<evidence type="ECO:0000313" key="3">
    <source>
        <dbReference type="Proteomes" id="UP001235269"/>
    </source>
</evidence>
<dbReference type="EMBL" id="JAUSWH010000006">
    <property type="protein sequence ID" value="MDQ0455979.1"/>
    <property type="molecule type" value="Genomic_DNA"/>
</dbReference>
<evidence type="ECO:0000313" key="2">
    <source>
        <dbReference type="EMBL" id="MDQ0455979.1"/>
    </source>
</evidence>
<gene>
    <name evidence="2" type="ORF">QO005_002319</name>
</gene>
<comment type="caution">
    <text evidence="2">The sequence shown here is derived from an EMBL/GenBank/DDBJ whole genome shotgun (WGS) entry which is preliminary data.</text>
</comment>
<dbReference type="Pfam" id="PF06035">
    <property type="entry name" value="Peptidase_C93"/>
    <property type="match status" value="1"/>
</dbReference>
<feature type="chain" id="PRO_5047335873" evidence="1">
    <location>
        <begin position="27"/>
        <end position="206"/>
    </location>
</feature>
<sequence length="206" mass="22505">MAKKNRKAFAISAAFLLIAGASDTLAASPAMKIMGRASQPIGHYEFCKRSPSECKPLGGDAGPLPLSPELWQAVLDVNYTVNTTIKPATDMEVYGQEEYWAYPTTAGDCEDFALLKRRMLMQKGVPASDLLITVVLQPSGEGHAVLTVRTDRGDFILDNMRNKVLLWSDTEYTYLKRQAADDPGRWMKIQDGRSSNAATVASVSGN</sequence>
<reference evidence="2 3" key="1">
    <citation type="submission" date="2023-07" db="EMBL/GenBank/DDBJ databases">
        <title>Genomic Encyclopedia of Type Strains, Phase IV (KMG-IV): sequencing the most valuable type-strain genomes for metagenomic binning, comparative biology and taxonomic classification.</title>
        <authorList>
            <person name="Goeker M."/>
        </authorList>
    </citation>
    <scope>NUCLEOTIDE SEQUENCE [LARGE SCALE GENOMIC DNA]</scope>
    <source>
        <strain evidence="2 3">DSM 100301</strain>
    </source>
</reference>